<keyword evidence="1" id="KW-1133">Transmembrane helix</keyword>
<reference evidence="2 3" key="1">
    <citation type="submission" date="2019-03" db="EMBL/GenBank/DDBJ databases">
        <title>Genomic features of bacteria from cold environments.</title>
        <authorList>
            <person name="Shen L."/>
        </authorList>
    </citation>
    <scope>NUCLEOTIDE SEQUENCE [LARGE SCALE GENOMIC DNA]</scope>
    <source>
        <strain evidence="3">T3246-1</strain>
    </source>
</reference>
<evidence type="ECO:0000313" key="3">
    <source>
        <dbReference type="Proteomes" id="UP000504882"/>
    </source>
</evidence>
<protein>
    <submittedName>
        <fullName evidence="2">Uncharacterized protein</fullName>
    </submittedName>
</protein>
<accession>A0ABY2ECS2</accession>
<feature type="transmembrane region" description="Helical" evidence="1">
    <location>
        <begin position="169"/>
        <end position="190"/>
    </location>
</feature>
<dbReference type="RefSeq" id="WP_133105869.1">
    <property type="nucleotide sequence ID" value="NZ_SMNA01000001.1"/>
</dbReference>
<keyword evidence="1" id="KW-0472">Membrane</keyword>
<gene>
    <name evidence="2" type="ORF">EXU48_01910</name>
</gene>
<name>A0ABY2ECS2_9MICO</name>
<dbReference type="EMBL" id="SMNA01000001">
    <property type="protein sequence ID" value="TDE98967.1"/>
    <property type="molecule type" value="Genomic_DNA"/>
</dbReference>
<dbReference type="Proteomes" id="UP000504882">
    <property type="component" value="Unassembled WGS sequence"/>
</dbReference>
<keyword evidence="1" id="KW-0812">Transmembrane</keyword>
<keyword evidence="3" id="KW-1185">Reference proteome</keyword>
<sequence length="204" mass="21288">MATALKQILLTPGGWSPAGGSPAELLLNTGSFGDEPILVPKELAMIGEASRSLLFDLEENFILFALVSPEHAGVRRVLKTSHFFHIELRGPAILASLGARPAALAIPVPAAGDAASYHLEVHLPSGVVSESLELPSGSSNPTGAQDEFGGVVAHAHGAFEVRSESERSAYAYLVASGGLGGVALLFSPFLQLWSRCFSESANMP</sequence>
<organism evidence="2 3">
    <name type="scientific">Occultella glacieicola</name>
    <dbReference type="NCBI Taxonomy" id="2518684"/>
    <lineage>
        <taxon>Bacteria</taxon>
        <taxon>Bacillati</taxon>
        <taxon>Actinomycetota</taxon>
        <taxon>Actinomycetes</taxon>
        <taxon>Micrococcales</taxon>
        <taxon>Ruaniaceae</taxon>
        <taxon>Occultella</taxon>
    </lineage>
</organism>
<comment type="caution">
    <text evidence="2">The sequence shown here is derived from an EMBL/GenBank/DDBJ whole genome shotgun (WGS) entry which is preliminary data.</text>
</comment>
<evidence type="ECO:0000256" key="1">
    <source>
        <dbReference type="SAM" id="Phobius"/>
    </source>
</evidence>
<proteinExistence type="predicted"/>
<evidence type="ECO:0000313" key="2">
    <source>
        <dbReference type="EMBL" id="TDE98967.1"/>
    </source>
</evidence>